<organism evidence="1 2">
    <name type="scientific">Pseudocercospora fijiensis (strain CIRAD86)</name>
    <name type="common">Black leaf streak disease fungus</name>
    <name type="synonym">Mycosphaerella fijiensis</name>
    <dbReference type="NCBI Taxonomy" id="383855"/>
    <lineage>
        <taxon>Eukaryota</taxon>
        <taxon>Fungi</taxon>
        <taxon>Dikarya</taxon>
        <taxon>Ascomycota</taxon>
        <taxon>Pezizomycotina</taxon>
        <taxon>Dothideomycetes</taxon>
        <taxon>Dothideomycetidae</taxon>
        <taxon>Mycosphaerellales</taxon>
        <taxon>Mycosphaerellaceae</taxon>
        <taxon>Pseudocercospora</taxon>
    </lineage>
</organism>
<evidence type="ECO:0000313" key="1">
    <source>
        <dbReference type="EMBL" id="EME79491.1"/>
    </source>
</evidence>
<keyword evidence="2" id="KW-1185">Reference proteome</keyword>
<reference evidence="1 2" key="1">
    <citation type="journal article" date="2012" name="PLoS Pathog.">
        <title>Diverse lifestyles and strategies of plant pathogenesis encoded in the genomes of eighteen Dothideomycetes fungi.</title>
        <authorList>
            <person name="Ohm R.A."/>
            <person name="Feau N."/>
            <person name="Henrissat B."/>
            <person name="Schoch C.L."/>
            <person name="Horwitz B.A."/>
            <person name="Barry K.W."/>
            <person name="Condon B.J."/>
            <person name="Copeland A.C."/>
            <person name="Dhillon B."/>
            <person name="Glaser F."/>
            <person name="Hesse C.N."/>
            <person name="Kosti I."/>
            <person name="LaButti K."/>
            <person name="Lindquist E.A."/>
            <person name="Lucas S."/>
            <person name="Salamov A.A."/>
            <person name="Bradshaw R.E."/>
            <person name="Ciuffetti L."/>
            <person name="Hamelin R.C."/>
            <person name="Kema G.H.J."/>
            <person name="Lawrence C."/>
            <person name="Scott J.A."/>
            <person name="Spatafora J.W."/>
            <person name="Turgeon B.G."/>
            <person name="de Wit P.J.G.M."/>
            <person name="Zhong S."/>
            <person name="Goodwin S.B."/>
            <person name="Grigoriev I.V."/>
        </authorList>
    </citation>
    <scope>NUCLEOTIDE SEQUENCE [LARGE SCALE GENOMIC DNA]</scope>
    <source>
        <strain evidence="1 2">CIRAD86</strain>
    </source>
</reference>
<dbReference type="AlphaFoldDB" id="M3A4E7"/>
<dbReference type="Proteomes" id="UP000016932">
    <property type="component" value="Unassembled WGS sequence"/>
</dbReference>
<protein>
    <submittedName>
        <fullName evidence="1">Uncharacterized protein</fullName>
    </submittedName>
</protein>
<proteinExistence type="predicted"/>
<sequence>MASTSVCSFDGEVETSALLWRTLGTHLWEYAPRLKSPLTRHEVARSAVDALQLGVLAPSGPQPGVHCPKERVLLNADDAFETANASRELLWEMVSYGSSAGTSALVTYRKSGMAVGTRRGNVIRNEILLHTLSPAISFRQLSAPGVLTDVNDSTLGDTAQSNAARLKYLFQTFLPGLVKGYAVGTEYDPEQWSDLIQGLVREFAARIILKCTWVLAVLIARKQAIFGKTCLFAACQAKAESGLKWPMRMDRPRCAHWPYSDPATTETYQESQSSVSTRCE</sequence>
<dbReference type="EMBL" id="KB446562">
    <property type="protein sequence ID" value="EME79491.1"/>
    <property type="molecule type" value="Genomic_DNA"/>
</dbReference>
<name>M3A4E7_PSEFD</name>
<dbReference type="KEGG" id="pfj:MYCFIDRAFT_178084"/>
<evidence type="ECO:0000313" key="2">
    <source>
        <dbReference type="Proteomes" id="UP000016932"/>
    </source>
</evidence>
<dbReference type="HOGENOM" id="CLU_994425_0_0_1"/>
<gene>
    <name evidence="1" type="ORF">MYCFIDRAFT_178084</name>
</gene>
<dbReference type="GeneID" id="19333884"/>
<accession>M3A4E7</accession>
<dbReference type="RefSeq" id="XP_007930195.1">
    <property type="nucleotide sequence ID" value="XM_007932004.1"/>
</dbReference>
<dbReference type="VEuPathDB" id="FungiDB:MYCFIDRAFT_178084"/>